<evidence type="ECO:0000313" key="2">
    <source>
        <dbReference type="EMBL" id="CBI05527.1"/>
    </source>
</evidence>
<accession>E6QE99</accession>
<comment type="caution">
    <text evidence="2">The sequence shown here is derived from an EMBL/GenBank/DDBJ whole genome shotgun (WGS) entry which is preliminary data.</text>
</comment>
<feature type="region of interest" description="Disordered" evidence="1">
    <location>
        <begin position="83"/>
        <end position="104"/>
    </location>
</feature>
<organism evidence="2">
    <name type="scientific">mine drainage metagenome</name>
    <dbReference type="NCBI Taxonomy" id="410659"/>
    <lineage>
        <taxon>unclassified sequences</taxon>
        <taxon>metagenomes</taxon>
        <taxon>ecological metagenomes</taxon>
    </lineage>
</organism>
<proteinExistence type="predicted"/>
<gene>
    <name evidence="2" type="ORF">CARN5_0954</name>
</gene>
<feature type="compositionally biased region" description="Basic and acidic residues" evidence="1">
    <location>
        <begin position="1"/>
        <end position="13"/>
    </location>
</feature>
<feature type="region of interest" description="Disordered" evidence="1">
    <location>
        <begin position="1"/>
        <end position="23"/>
    </location>
</feature>
<name>E6QE99_9ZZZZ</name>
<dbReference type="EMBL" id="CABP01000121">
    <property type="protein sequence ID" value="CBI05527.1"/>
    <property type="molecule type" value="Genomic_DNA"/>
</dbReference>
<sequence>MHTAPDHMAESSNHRSAALVGASSASPPLLKELRLVQRELGHLAAELRFHQASGEPAELDEWIFSLIFLEARLSKLSQDIAGPEAARPGISFPERPRSALGTLS</sequence>
<reference evidence="2" key="1">
    <citation type="submission" date="2009-10" db="EMBL/GenBank/DDBJ databases">
        <title>Diversity of trophic interactions inside an arsenic-rich microbial ecosystem.</title>
        <authorList>
            <person name="Bertin P.N."/>
            <person name="Heinrich-Salmeron A."/>
            <person name="Pelletier E."/>
            <person name="Goulhen-Chollet F."/>
            <person name="Arsene-Ploetze F."/>
            <person name="Gallien S."/>
            <person name="Calteau A."/>
            <person name="Vallenet D."/>
            <person name="Casiot C."/>
            <person name="Chane-Woon-Ming B."/>
            <person name="Giloteaux L."/>
            <person name="Barakat M."/>
            <person name="Bonnefoy V."/>
            <person name="Bruneel O."/>
            <person name="Chandler M."/>
            <person name="Cleiss J."/>
            <person name="Duran R."/>
            <person name="Elbaz-Poulichet F."/>
            <person name="Fonknechten N."/>
            <person name="Lauga B."/>
            <person name="Mornico D."/>
            <person name="Ortet P."/>
            <person name="Schaeffer C."/>
            <person name="Siguier P."/>
            <person name="Alexander Thil Smith A."/>
            <person name="Van Dorsselaer A."/>
            <person name="Weissenbach J."/>
            <person name="Medigue C."/>
            <person name="Le Paslier D."/>
        </authorList>
    </citation>
    <scope>NUCLEOTIDE SEQUENCE</scope>
</reference>
<dbReference type="AlphaFoldDB" id="E6QE99"/>
<evidence type="ECO:0000256" key="1">
    <source>
        <dbReference type="SAM" id="MobiDB-lite"/>
    </source>
</evidence>
<protein>
    <submittedName>
        <fullName evidence="2">Uncharacterized protein</fullName>
    </submittedName>
</protein>